<feature type="compositionally biased region" description="Basic and acidic residues" evidence="2">
    <location>
        <begin position="420"/>
        <end position="432"/>
    </location>
</feature>
<feature type="compositionally biased region" description="Basic residues" evidence="2">
    <location>
        <begin position="406"/>
        <end position="419"/>
    </location>
</feature>
<feature type="region of interest" description="Disordered" evidence="2">
    <location>
        <begin position="307"/>
        <end position="501"/>
    </location>
</feature>
<organism evidence="5 6">
    <name type="scientific">Mycolicibacillus parakoreensis</name>
    <dbReference type="NCBI Taxonomy" id="1069221"/>
    <lineage>
        <taxon>Bacteria</taxon>
        <taxon>Bacillati</taxon>
        <taxon>Actinomycetota</taxon>
        <taxon>Actinomycetes</taxon>
        <taxon>Mycobacteriales</taxon>
        <taxon>Mycobacteriaceae</taxon>
        <taxon>Mycolicibacillus</taxon>
    </lineage>
</organism>
<dbReference type="SUPFAM" id="SSF140459">
    <property type="entry name" value="PE/PPE dimer-like"/>
    <property type="match status" value="1"/>
</dbReference>
<dbReference type="Proteomes" id="UP001055200">
    <property type="component" value="Chromosome"/>
</dbReference>
<evidence type="ECO:0000259" key="4">
    <source>
        <dbReference type="Pfam" id="PF18878"/>
    </source>
</evidence>
<proteinExistence type="inferred from homology"/>
<name>A0ABY3TYK2_9MYCO</name>
<dbReference type="InterPro" id="IPR043641">
    <property type="entry name" value="PPE-PPW_C"/>
</dbReference>
<evidence type="ECO:0000256" key="1">
    <source>
        <dbReference type="ARBA" id="ARBA00010652"/>
    </source>
</evidence>
<feature type="compositionally biased region" description="Low complexity" evidence="2">
    <location>
        <begin position="393"/>
        <end position="402"/>
    </location>
</feature>
<feature type="compositionally biased region" description="Low complexity" evidence="2">
    <location>
        <begin position="361"/>
        <end position="374"/>
    </location>
</feature>
<dbReference type="InterPro" id="IPR038332">
    <property type="entry name" value="PPE_sf"/>
</dbReference>
<keyword evidence="6" id="KW-1185">Reference proteome</keyword>
<feature type="compositionally biased region" description="Pro residues" evidence="2">
    <location>
        <begin position="345"/>
        <end position="355"/>
    </location>
</feature>
<dbReference type="Pfam" id="PF18878">
    <property type="entry name" value="PPE-PPW"/>
    <property type="match status" value="1"/>
</dbReference>
<dbReference type="PANTHER" id="PTHR46766">
    <property type="entry name" value="GLUTAMINE-RICH PROTEIN 2"/>
    <property type="match status" value="1"/>
</dbReference>
<feature type="compositionally biased region" description="Pro residues" evidence="2">
    <location>
        <begin position="319"/>
        <end position="338"/>
    </location>
</feature>
<feature type="compositionally biased region" description="Basic and acidic residues" evidence="2">
    <location>
        <begin position="179"/>
        <end position="200"/>
    </location>
</feature>
<dbReference type="PANTHER" id="PTHR46766:SF1">
    <property type="entry name" value="GLUTAMINE-RICH PROTEIN 2"/>
    <property type="match status" value="1"/>
</dbReference>
<feature type="compositionally biased region" description="Basic residues" evidence="2">
    <location>
        <begin position="375"/>
        <end position="385"/>
    </location>
</feature>
<feature type="domain" description="PPE" evidence="3">
    <location>
        <begin position="6"/>
        <end position="167"/>
    </location>
</feature>
<sequence>MSAPVWMAMPPEVHSGLLSSGAGPGALLAASAAWAQLSTHYASIAQELLATLGAVHAGAWQGPTAVQYVAAHLPYLQWLTQAGTDSAARAAQHDVAAAGYATALATMPTLAELAANHATHATLLATNFFGINTIPIAVNEADYARMWVQAATTMSTYQAVGDTAVASSPQTPPAPQIVHADHDHDHDHDHGDGDGAHDGELSPTDPEWWTDVGLEQVENFQRLAELLVTDPAAFAEFLPMVMADLAFHASQLLTTALQFAPALLGPAMTMAIANLGWVGGLAGLAGLAGAAPAAAATIPGGVGEPTPGLAVSPGAPGTAPSPAPLSPAPAAAPAPAPAPAAAAPTAPPPASPAPGAPGAGPPYLLGPPAVVAATRRTHTTTRARRRDPASEDAAAPGAAAAAEARRRAHTRRRHRRARRGHGDEYADMDVKVTAEWSPTPPPGPDPVRASTRDAGPLGFAGTATDSPRTAAGMVTVGSAEQDTAGQVPLLPDGWGDDPRAE</sequence>
<evidence type="ECO:0000313" key="5">
    <source>
        <dbReference type="EMBL" id="ULN52784.1"/>
    </source>
</evidence>
<evidence type="ECO:0000256" key="2">
    <source>
        <dbReference type="SAM" id="MobiDB-lite"/>
    </source>
</evidence>
<dbReference type="Gene3D" id="1.20.1260.20">
    <property type="entry name" value="PPE superfamily"/>
    <property type="match status" value="1"/>
</dbReference>
<accession>A0ABY3TYK2</accession>
<comment type="similarity">
    <text evidence="1">Belongs to the mycobacterial PPE family.</text>
</comment>
<feature type="domain" description="PPE-PPW subfamily C-terminal" evidence="4">
    <location>
        <begin position="448"/>
        <end position="494"/>
    </location>
</feature>
<dbReference type="Pfam" id="PF00823">
    <property type="entry name" value="PPE"/>
    <property type="match status" value="1"/>
</dbReference>
<reference evidence="5" key="1">
    <citation type="submission" date="2022-08" db="EMBL/GenBank/DDBJ databases">
        <title>Complete genome sequence of 14 non-tuberculosis mycobacteria type-strains.</title>
        <authorList>
            <person name="Igarashi Y."/>
            <person name="Osugi A."/>
            <person name="Mitarai S."/>
        </authorList>
    </citation>
    <scope>NUCLEOTIDE SEQUENCE</scope>
    <source>
        <strain evidence="5">DSM 45575</strain>
    </source>
</reference>
<protein>
    <submittedName>
        <fullName evidence="5">PPE family protein</fullName>
    </submittedName>
</protein>
<feature type="region of interest" description="Disordered" evidence="2">
    <location>
        <begin position="163"/>
        <end position="207"/>
    </location>
</feature>
<dbReference type="InterPro" id="IPR000030">
    <property type="entry name" value="PPE_dom"/>
</dbReference>
<gene>
    <name evidence="5" type="ORF">MIU77_18520</name>
</gene>
<evidence type="ECO:0000313" key="6">
    <source>
        <dbReference type="Proteomes" id="UP001055200"/>
    </source>
</evidence>
<evidence type="ECO:0000259" key="3">
    <source>
        <dbReference type="Pfam" id="PF00823"/>
    </source>
</evidence>
<dbReference type="EMBL" id="CP092365">
    <property type="protein sequence ID" value="ULN52784.1"/>
    <property type="molecule type" value="Genomic_DNA"/>
</dbReference>